<name>F0ZKD7_DICPU</name>
<sequence>MNKSLFVIFAIFALLGATFAKEESDITEIGQFLIGFADGMEITLNPNSQACLNGAENTLNEFVTGFQLIDSGFKSKSISQVGVGIQDLGIAIQSIPVVYQSCGITQFVSDIEDIAKELSSGADGVVEFILKEALEIWKNKHNLTDDFKTMIADWKSGDFADCGKELGTIVGVLISNV</sequence>
<accession>F0ZKD7</accession>
<organism evidence="2 3">
    <name type="scientific">Dictyostelium purpureum</name>
    <name type="common">Slime mold</name>
    <dbReference type="NCBI Taxonomy" id="5786"/>
    <lineage>
        <taxon>Eukaryota</taxon>
        <taxon>Amoebozoa</taxon>
        <taxon>Evosea</taxon>
        <taxon>Eumycetozoa</taxon>
        <taxon>Dictyostelia</taxon>
        <taxon>Dictyosteliales</taxon>
        <taxon>Dictyosteliaceae</taxon>
        <taxon>Dictyostelium</taxon>
    </lineage>
</organism>
<dbReference type="eggNOG" id="ENOG502RHU4">
    <property type="taxonomic scope" value="Eukaryota"/>
</dbReference>
<dbReference type="RefSeq" id="XP_003287877.1">
    <property type="nucleotide sequence ID" value="XM_003287829.1"/>
</dbReference>
<feature type="signal peptide" evidence="1">
    <location>
        <begin position="1"/>
        <end position="20"/>
    </location>
</feature>
<reference evidence="3" key="1">
    <citation type="journal article" date="2011" name="Genome Biol.">
        <title>Comparative genomics of the social amoebae Dictyostelium discoideum and Dictyostelium purpureum.</title>
        <authorList>
            <consortium name="US DOE Joint Genome Institute (JGI-PGF)"/>
            <person name="Sucgang R."/>
            <person name="Kuo A."/>
            <person name="Tian X."/>
            <person name="Salerno W."/>
            <person name="Parikh A."/>
            <person name="Feasley C.L."/>
            <person name="Dalin E."/>
            <person name="Tu H."/>
            <person name="Huang E."/>
            <person name="Barry K."/>
            <person name="Lindquist E."/>
            <person name="Shapiro H."/>
            <person name="Bruce D."/>
            <person name="Schmutz J."/>
            <person name="Salamov A."/>
            <person name="Fey P."/>
            <person name="Gaudet P."/>
            <person name="Anjard C."/>
            <person name="Babu M.M."/>
            <person name="Basu S."/>
            <person name="Bushmanova Y."/>
            <person name="van der Wel H."/>
            <person name="Katoh-Kurasawa M."/>
            <person name="Dinh C."/>
            <person name="Coutinho P.M."/>
            <person name="Saito T."/>
            <person name="Elias M."/>
            <person name="Schaap P."/>
            <person name="Kay R.R."/>
            <person name="Henrissat B."/>
            <person name="Eichinger L."/>
            <person name="Rivero F."/>
            <person name="Putnam N.H."/>
            <person name="West C.M."/>
            <person name="Loomis W.F."/>
            <person name="Chisholm R.L."/>
            <person name="Shaulsky G."/>
            <person name="Strassmann J.E."/>
            <person name="Queller D.C."/>
            <person name="Kuspa A."/>
            <person name="Grigoriev I.V."/>
        </authorList>
    </citation>
    <scope>NUCLEOTIDE SEQUENCE [LARGE SCALE GENOMIC DNA]</scope>
    <source>
        <strain evidence="3">QSDP1</strain>
    </source>
</reference>
<dbReference type="OMA" id="HEIVNIF"/>
<dbReference type="GO" id="GO:0005576">
    <property type="term" value="C:extracellular region"/>
    <property type="evidence" value="ECO:0007669"/>
    <property type="project" value="EnsemblProtists"/>
</dbReference>
<protein>
    <submittedName>
        <fullName evidence="2">Uncharacterized protein</fullName>
    </submittedName>
</protein>
<keyword evidence="3" id="KW-1185">Reference proteome</keyword>
<dbReference type="CDD" id="cd22935">
    <property type="entry name" value="SctA-like"/>
    <property type="match status" value="1"/>
</dbReference>
<dbReference type="InParanoid" id="F0ZKD7"/>
<dbReference type="VEuPathDB" id="AmoebaDB:DICPUDRAFT_91999"/>
<dbReference type="PANTHER" id="PTHR38742">
    <property type="entry name" value="PROTEIN GP17"/>
    <property type="match status" value="1"/>
</dbReference>
<dbReference type="GO" id="GO:0042599">
    <property type="term" value="C:lamellar body"/>
    <property type="evidence" value="ECO:0007669"/>
    <property type="project" value="EnsemblProtists"/>
</dbReference>
<evidence type="ECO:0000256" key="1">
    <source>
        <dbReference type="SAM" id="SignalP"/>
    </source>
</evidence>
<dbReference type="PANTHER" id="PTHR38742:SF5">
    <property type="entry name" value="SECRETED PROTEIN A"/>
    <property type="match status" value="1"/>
</dbReference>
<dbReference type="KEGG" id="dpp:DICPUDRAFT_91999"/>
<evidence type="ECO:0000313" key="3">
    <source>
        <dbReference type="Proteomes" id="UP000001064"/>
    </source>
</evidence>
<dbReference type="GO" id="GO:0032195">
    <property type="term" value="C:post-lysosomal vacuole"/>
    <property type="evidence" value="ECO:0007669"/>
    <property type="project" value="EnsemblProtists"/>
</dbReference>
<dbReference type="AlphaFoldDB" id="F0ZKD7"/>
<evidence type="ECO:0000313" key="2">
    <source>
        <dbReference type="EMBL" id="EGC35574.1"/>
    </source>
</evidence>
<dbReference type="STRING" id="5786.F0ZKD7"/>
<gene>
    <name evidence="2" type="ORF">DICPUDRAFT_91999</name>
</gene>
<feature type="chain" id="PRO_5003262536" evidence="1">
    <location>
        <begin position="21"/>
        <end position="177"/>
    </location>
</feature>
<dbReference type="OrthoDB" id="17229at2759"/>
<keyword evidence="1" id="KW-0732">Signal</keyword>
<dbReference type="Proteomes" id="UP000001064">
    <property type="component" value="Unassembled WGS sequence"/>
</dbReference>
<proteinExistence type="predicted"/>
<dbReference type="EMBL" id="GL871055">
    <property type="protein sequence ID" value="EGC35574.1"/>
    <property type="molecule type" value="Genomic_DNA"/>
</dbReference>
<dbReference type="GeneID" id="10501236"/>